<accession>A0AAN0RD26</accession>
<evidence type="ECO:0000256" key="3">
    <source>
        <dbReference type="ARBA" id="ARBA00022801"/>
    </source>
</evidence>
<dbReference type="InterPro" id="IPR003785">
    <property type="entry name" value="Creatininase/forma_Hydrolase"/>
</dbReference>
<dbReference type="Pfam" id="PF02633">
    <property type="entry name" value="Creatininase"/>
    <property type="match status" value="1"/>
</dbReference>
<evidence type="ECO:0000313" key="6">
    <source>
        <dbReference type="EMBL" id="AHJ62653.1"/>
    </source>
</evidence>
<reference evidence="7" key="1">
    <citation type="submission" date="2012-06" db="EMBL/GenBank/DDBJ databases">
        <title>Genome analysis of multiple Granulibacter bethesdensis isolates demonstrates substantial genome diversity.</title>
        <authorList>
            <person name="Greenberg D.E."/>
            <person name="Porcella S.F."/>
            <person name="Zarember K."/>
            <person name="Zelazny A.M."/>
            <person name="Bruno D."/>
            <person name="Martens C."/>
            <person name="Barbian K.D."/>
            <person name="Jaske E."/>
            <person name="Holland S.M."/>
        </authorList>
    </citation>
    <scope>NUCLEOTIDE SEQUENCE [LARGE SCALE GENOMIC DNA]</scope>
    <source>
        <strain evidence="7">CGDNIH3</strain>
    </source>
</reference>
<dbReference type="GO" id="GO:0009231">
    <property type="term" value="P:riboflavin biosynthetic process"/>
    <property type="evidence" value="ECO:0007669"/>
    <property type="project" value="TreeGrafter"/>
</dbReference>
<sequence length="296" mass="32412">MCSVRLAEARAYDHATGGETSMTADKPLRYWQDMSWPEIAALDKDAVIAVLPVAAVEQHGPHLPLWVDAAINEGLLKLALDRVPDDMQVLALPMQAVGWSEEHIAFPGTLTLSADTLLAVLRDLGASVARAGFRRLVFLNSHGGQPQILDIVARELRIRFGMFVTVCGWTRLGVPDGLFSPLERSTGIHGGALETSLMMHLRPDQLRLSRIDDFVPAHRDDSHRHLSATGRIPYAWTAQDLNPGGACGDARAASAEKGRILAEHLASQFVSLLHEVEKFDLARLQEAIDSSLVKRQ</sequence>
<evidence type="ECO:0000313" key="7">
    <source>
        <dbReference type="Proteomes" id="UP000019438"/>
    </source>
</evidence>
<dbReference type="AlphaFoldDB" id="A0AAN0RD26"/>
<evidence type="ECO:0000256" key="2">
    <source>
        <dbReference type="ARBA" id="ARBA00022723"/>
    </source>
</evidence>
<dbReference type="GO" id="GO:0046872">
    <property type="term" value="F:metal ion binding"/>
    <property type="evidence" value="ECO:0007669"/>
    <property type="project" value="UniProtKB-KW"/>
</dbReference>
<dbReference type="KEGG" id="gbc:GbCGDNIH3_0830"/>
<evidence type="ECO:0000256" key="1">
    <source>
        <dbReference type="ARBA" id="ARBA00001947"/>
    </source>
</evidence>
<gene>
    <name evidence="6" type="ORF">GbCGDNIH3_0830</name>
</gene>
<keyword evidence="4" id="KW-0862">Zinc</keyword>
<proteinExistence type="inferred from homology"/>
<keyword evidence="3" id="KW-0378">Hydrolase</keyword>
<dbReference type="Proteomes" id="UP000019438">
    <property type="component" value="Chromosome"/>
</dbReference>
<comment type="similarity">
    <text evidence="5">Belongs to the creatininase superfamily.</text>
</comment>
<dbReference type="GO" id="GO:0016811">
    <property type="term" value="F:hydrolase activity, acting on carbon-nitrogen (but not peptide) bonds, in linear amides"/>
    <property type="evidence" value="ECO:0007669"/>
    <property type="project" value="TreeGrafter"/>
</dbReference>
<keyword evidence="2" id="KW-0479">Metal-binding</keyword>
<dbReference type="Gene3D" id="3.40.50.10310">
    <property type="entry name" value="Creatininase"/>
    <property type="match status" value="1"/>
</dbReference>
<dbReference type="PANTHER" id="PTHR35005:SF1">
    <property type="entry name" value="2-AMINO-5-FORMYLAMINO-6-RIBOSYLAMINOPYRIMIDIN-4(3H)-ONE 5'-MONOPHOSPHATE DEFORMYLASE"/>
    <property type="match status" value="1"/>
</dbReference>
<protein>
    <submittedName>
        <fullName evidence="6">Creatinine amidohydrolase family protein</fullName>
    </submittedName>
</protein>
<dbReference type="PANTHER" id="PTHR35005">
    <property type="entry name" value="3-DEHYDRO-SCYLLO-INOSOSE HYDROLASE"/>
    <property type="match status" value="1"/>
</dbReference>
<organism evidence="6 7">
    <name type="scientific">Granulibacter bethesdensis</name>
    <dbReference type="NCBI Taxonomy" id="364410"/>
    <lineage>
        <taxon>Bacteria</taxon>
        <taxon>Pseudomonadati</taxon>
        <taxon>Pseudomonadota</taxon>
        <taxon>Alphaproteobacteria</taxon>
        <taxon>Acetobacterales</taxon>
        <taxon>Acetobacteraceae</taxon>
        <taxon>Granulibacter</taxon>
    </lineage>
</organism>
<dbReference type="InterPro" id="IPR024087">
    <property type="entry name" value="Creatininase-like_sf"/>
</dbReference>
<dbReference type="SUPFAM" id="SSF102215">
    <property type="entry name" value="Creatininase"/>
    <property type="match status" value="1"/>
</dbReference>
<comment type="cofactor">
    <cofactor evidence="1">
        <name>Zn(2+)</name>
        <dbReference type="ChEBI" id="CHEBI:29105"/>
    </cofactor>
</comment>
<dbReference type="EMBL" id="CP003181">
    <property type="protein sequence ID" value="AHJ62653.1"/>
    <property type="molecule type" value="Genomic_DNA"/>
</dbReference>
<evidence type="ECO:0000256" key="4">
    <source>
        <dbReference type="ARBA" id="ARBA00022833"/>
    </source>
</evidence>
<evidence type="ECO:0000256" key="5">
    <source>
        <dbReference type="ARBA" id="ARBA00024029"/>
    </source>
</evidence>
<name>A0AAN0RD26_9PROT</name>